<protein>
    <submittedName>
        <fullName evidence="1">Uncharacterized protein</fullName>
    </submittedName>
</protein>
<organism evidence="1 2">
    <name type="scientific">Methylobacterium adhaesivum</name>
    <dbReference type="NCBI Taxonomy" id="333297"/>
    <lineage>
        <taxon>Bacteria</taxon>
        <taxon>Pseudomonadati</taxon>
        <taxon>Pseudomonadota</taxon>
        <taxon>Alphaproteobacteria</taxon>
        <taxon>Hyphomicrobiales</taxon>
        <taxon>Methylobacteriaceae</taxon>
        <taxon>Methylobacterium</taxon>
    </lineage>
</organism>
<name>A0ABT8BKP5_9HYPH</name>
<comment type="caution">
    <text evidence="1">The sequence shown here is derived from an EMBL/GenBank/DDBJ whole genome shotgun (WGS) entry which is preliminary data.</text>
</comment>
<accession>A0ABT8BKP5</accession>
<proteinExistence type="predicted"/>
<sequence>MILYISAYGSDGGNALATAQFATLDLCEAAAREAAGFPTRYTNRVHHRCVRAN</sequence>
<reference evidence="2" key="1">
    <citation type="journal article" date="2019" name="Int. J. Syst. Evol. Microbiol.">
        <title>The Global Catalogue of Microorganisms (GCM) 10K type strain sequencing project: providing services to taxonomists for standard genome sequencing and annotation.</title>
        <authorList>
            <consortium name="The Broad Institute Genomics Platform"/>
            <consortium name="The Broad Institute Genome Sequencing Center for Infectious Disease"/>
            <person name="Wu L."/>
            <person name="Ma J."/>
        </authorList>
    </citation>
    <scope>NUCLEOTIDE SEQUENCE [LARGE SCALE GENOMIC DNA]</scope>
    <source>
        <strain evidence="2">CECT 7069</strain>
    </source>
</reference>
<gene>
    <name evidence="1" type="ORF">QWZ12_15855</name>
</gene>
<dbReference type="Proteomes" id="UP001224644">
    <property type="component" value="Unassembled WGS sequence"/>
</dbReference>
<evidence type="ECO:0000313" key="2">
    <source>
        <dbReference type="Proteomes" id="UP001224644"/>
    </source>
</evidence>
<evidence type="ECO:0000313" key="1">
    <source>
        <dbReference type="EMBL" id="MDN3592072.1"/>
    </source>
</evidence>
<dbReference type="EMBL" id="JAUFPX010000015">
    <property type="protein sequence ID" value="MDN3592072.1"/>
    <property type="molecule type" value="Genomic_DNA"/>
</dbReference>
<dbReference type="RefSeq" id="WP_238226142.1">
    <property type="nucleotide sequence ID" value="NZ_BPQD01000016.1"/>
</dbReference>
<keyword evidence="2" id="KW-1185">Reference proteome</keyword>